<feature type="signal peptide" evidence="2">
    <location>
        <begin position="1"/>
        <end position="27"/>
    </location>
</feature>
<keyword evidence="2" id="KW-0732">Signal</keyword>
<evidence type="ECO:0000313" key="5">
    <source>
        <dbReference type="Proteomes" id="UP000297693"/>
    </source>
</evidence>
<evidence type="ECO:0000256" key="1">
    <source>
        <dbReference type="SAM" id="Phobius"/>
    </source>
</evidence>
<dbReference type="InterPro" id="IPR011623">
    <property type="entry name" value="7TMR_DISM_rcpt_extracell_dom1"/>
</dbReference>
<comment type="caution">
    <text evidence="4">The sequence shown here is derived from an EMBL/GenBank/DDBJ whole genome shotgun (WGS) entry which is preliminary data.</text>
</comment>
<sequence length="635" mass="73471">MLNGTTKQTRLTFLFFCALVNFCPLQAEPVYLSEASLFYREGFTEEAPNTIWTEVDSKKINFGENKTLSIPDGLGIFLNSLFVKEDVVREFSIQIQFRSDGMDHFTTPGLKILQIGESWDLYQNGELIYASKLGTSKKLRPFLTSLHPNKMINQGSREKIILTLHVKGREHSPNFALVLSSSDKIDELANLQKESIEIFPFFACGVFFVLGLYLTYLYLRVKRLKAVLYFGLFQFSYAMAVFSLSNFAMQTFGDSNLLQIIETNAIYSAFLFIVCFHDVFLLNKIQRISKITIFVGILCMFVNTIFYSYFPNIISLLTIIETPMLFFYLFIFYKILIKRHSINRRLENPIPFYLVYLRNRAGILSIIIVTVASAIYFETVLEWKFNLKTPLVFAASLFYSVFMAMNVIRRLEEGLVQKATFLYARDHDRKQFELEKQLTIQRERELTFNDIHDETSADLTFVKLKIEKFADEGSLPKYKADEILTLISRISTGIRQRLHSFDDERNMIDHFADGITLLLLRKYESTGKIVNIETEKIDHLTIHLSNKKIENLCKILREIANNDTKYGESVSTWFFSIHESELLMELQSLSTFHKKANLPGLGSKNISNLAKEIGVQVQETMDGFNYKIQLRLHLT</sequence>
<reference evidence="4" key="1">
    <citation type="journal article" date="2019" name="PLoS Negl. Trop. Dis.">
        <title>Revisiting the worldwide diversity of Leptospira species in the environment.</title>
        <authorList>
            <person name="Vincent A.T."/>
            <person name="Schiettekatte O."/>
            <person name="Bourhy P."/>
            <person name="Veyrier F.J."/>
            <person name="Picardeau M."/>
        </authorList>
    </citation>
    <scope>NUCLEOTIDE SEQUENCE [LARGE SCALE GENOMIC DNA]</scope>
    <source>
        <strain evidence="4">201702476</strain>
    </source>
</reference>
<feature type="transmembrane region" description="Helical" evidence="1">
    <location>
        <begin position="316"/>
        <end position="336"/>
    </location>
</feature>
<evidence type="ECO:0000256" key="2">
    <source>
        <dbReference type="SAM" id="SignalP"/>
    </source>
</evidence>
<dbReference type="Proteomes" id="UP000297693">
    <property type="component" value="Unassembled WGS sequence"/>
</dbReference>
<feature type="chain" id="PRO_5020714575" description="7TM-DISM receptor extracellular domain-containing protein" evidence="2">
    <location>
        <begin position="28"/>
        <end position="635"/>
    </location>
</feature>
<feature type="domain" description="7TM-DISM receptor extracellular" evidence="3">
    <location>
        <begin position="201"/>
        <end position="341"/>
    </location>
</feature>
<dbReference type="EMBL" id="RQGD01000024">
    <property type="protein sequence ID" value="TGL59388.1"/>
    <property type="molecule type" value="Genomic_DNA"/>
</dbReference>
<accession>A0A4R9K4Y2</accession>
<name>A0A4R9K4Y2_9LEPT</name>
<keyword evidence="1" id="KW-0472">Membrane</keyword>
<proteinExistence type="predicted"/>
<protein>
    <recommendedName>
        <fullName evidence="3">7TM-DISM receptor extracellular domain-containing protein</fullName>
    </recommendedName>
</protein>
<feature type="transmembrane region" description="Helical" evidence="1">
    <location>
        <begin position="198"/>
        <end position="219"/>
    </location>
</feature>
<keyword evidence="5" id="KW-1185">Reference proteome</keyword>
<dbReference type="RefSeq" id="WP_135623576.1">
    <property type="nucleotide sequence ID" value="NZ_RQGD01000024.1"/>
</dbReference>
<dbReference type="OrthoDB" id="344503at2"/>
<organism evidence="4 5">
    <name type="scientific">Leptospira ognonensis</name>
    <dbReference type="NCBI Taxonomy" id="2484945"/>
    <lineage>
        <taxon>Bacteria</taxon>
        <taxon>Pseudomonadati</taxon>
        <taxon>Spirochaetota</taxon>
        <taxon>Spirochaetia</taxon>
        <taxon>Leptospirales</taxon>
        <taxon>Leptospiraceae</taxon>
        <taxon>Leptospira</taxon>
    </lineage>
</organism>
<feature type="transmembrane region" description="Helical" evidence="1">
    <location>
        <begin position="357"/>
        <end position="377"/>
    </location>
</feature>
<keyword evidence="1" id="KW-1133">Transmembrane helix</keyword>
<keyword evidence="1" id="KW-0812">Transmembrane</keyword>
<feature type="transmembrane region" description="Helical" evidence="1">
    <location>
        <begin position="265"/>
        <end position="282"/>
    </location>
</feature>
<feature type="transmembrane region" description="Helical" evidence="1">
    <location>
        <begin position="226"/>
        <end position="245"/>
    </location>
</feature>
<feature type="transmembrane region" description="Helical" evidence="1">
    <location>
        <begin position="389"/>
        <end position="408"/>
    </location>
</feature>
<gene>
    <name evidence="4" type="ORF">EHQ58_09095</name>
</gene>
<evidence type="ECO:0000313" key="4">
    <source>
        <dbReference type="EMBL" id="TGL59388.1"/>
    </source>
</evidence>
<feature type="transmembrane region" description="Helical" evidence="1">
    <location>
        <begin position="291"/>
        <end position="310"/>
    </location>
</feature>
<evidence type="ECO:0000259" key="3">
    <source>
        <dbReference type="Pfam" id="PF07695"/>
    </source>
</evidence>
<dbReference type="Pfam" id="PF07695">
    <property type="entry name" value="7TMR-DISM_7TM"/>
    <property type="match status" value="1"/>
</dbReference>
<dbReference type="AlphaFoldDB" id="A0A4R9K4Y2"/>